<reference evidence="1" key="1">
    <citation type="submission" date="2023-05" db="EMBL/GenBank/DDBJ databases">
        <title>Limnohabitans sp. strain HM2-2 Genome sequencing and assembly.</title>
        <authorList>
            <person name="Jung Y."/>
        </authorList>
    </citation>
    <scope>NUCLEOTIDE SEQUENCE</scope>
    <source>
        <strain evidence="1">HM2-2</strain>
    </source>
</reference>
<comment type="caution">
    <text evidence="1">The sequence shown here is derived from an EMBL/GenBank/DDBJ whole genome shotgun (WGS) entry which is preliminary data.</text>
</comment>
<evidence type="ECO:0000313" key="2">
    <source>
        <dbReference type="Proteomes" id="UP001431902"/>
    </source>
</evidence>
<evidence type="ECO:0008006" key="3">
    <source>
        <dbReference type="Google" id="ProtNLM"/>
    </source>
</evidence>
<evidence type="ECO:0000313" key="1">
    <source>
        <dbReference type="EMBL" id="MDI9234906.1"/>
    </source>
</evidence>
<accession>A0ABT6X9V5</accession>
<organism evidence="1 2">
    <name type="scientific">Limnohabitans lacus</name>
    <dbReference type="NCBI Taxonomy" id="3045173"/>
    <lineage>
        <taxon>Bacteria</taxon>
        <taxon>Pseudomonadati</taxon>
        <taxon>Pseudomonadota</taxon>
        <taxon>Betaproteobacteria</taxon>
        <taxon>Burkholderiales</taxon>
        <taxon>Comamonadaceae</taxon>
        <taxon>Limnohabitans</taxon>
    </lineage>
</organism>
<gene>
    <name evidence="1" type="ORF">QLQ16_13795</name>
</gene>
<dbReference type="EMBL" id="JASGBH010000011">
    <property type="protein sequence ID" value="MDI9234906.1"/>
    <property type="molecule type" value="Genomic_DNA"/>
</dbReference>
<dbReference type="SUPFAM" id="SSF46785">
    <property type="entry name" value="Winged helix' DNA-binding domain"/>
    <property type="match status" value="1"/>
</dbReference>
<dbReference type="Gene3D" id="1.10.10.10">
    <property type="entry name" value="Winged helix-like DNA-binding domain superfamily/Winged helix DNA-binding domain"/>
    <property type="match status" value="1"/>
</dbReference>
<name>A0ABT6X9V5_9BURK</name>
<dbReference type="Proteomes" id="UP001431902">
    <property type="component" value="Unassembled WGS sequence"/>
</dbReference>
<proteinExistence type="predicted"/>
<dbReference type="InterPro" id="IPR036390">
    <property type="entry name" value="WH_DNA-bd_sf"/>
</dbReference>
<protein>
    <recommendedName>
        <fullName evidence="3">MarR family transcriptional regulator</fullName>
    </recommendedName>
</protein>
<keyword evidence="2" id="KW-1185">Reference proteome</keyword>
<sequence length="120" mass="13617">MTSMDTVSGAQLYIRFLKLVQGVQISPNGKDLTPPEMHLLEDVALRHFEARPYTVSEALALQHQGSPATLHKRLKRLRDWGLLRFEQHPSDHRTKYLAATPLTIAHFERMSDAMALALKS</sequence>
<dbReference type="InterPro" id="IPR036388">
    <property type="entry name" value="WH-like_DNA-bd_sf"/>
</dbReference>